<gene>
    <name evidence="10" type="ORF">KDY119_02906</name>
</gene>
<dbReference type="CDD" id="cd07011">
    <property type="entry name" value="cupin_PMI_type_I_N"/>
    <property type="match status" value="1"/>
</dbReference>
<dbReference type="GO" id="GO:0009298">
    <property type="term" value="P:GDP-mannose biosynthetic process"/>
    <property type="evidence" value="ECO:0007669"/>
    <property type="project" value="InterPro"/>
</dbReference>
<dbReference type="InterPro" id="IPR016305">
    <property type="entry name" value="Mannose-6-P_Isomerase"/>
</dbReference>
<evidence type="ECO:0000256" key="4">
    <source>
        <dbReference type="ARBA" id="ARBA00022723"/>
    </source>
</evidence>
<proteinExistence type="inferred from homology"/>
<dbReference type="Pfam" id="PF20511">
    <property type="entry name" value="PMI_typeI_cat"/>
    <property type="match status" value="1"/>
</dbReference>
<dbReference type="Gene3D" id="2.60.120.10">
    <property type="entry name" value="Jelly Rolls"/>
    <property type="match status" value="2"/>
</dbReference>
<dbReference type="InterPro" id="IPR011051">
    <property type="entry name" value="RmlC_Cupin_sf"/>
</dbReference>
<protein>
    <recommendedName>
        <fullName evidence="3">mannose-6-phosphate isomerase</fullName>
        <ecNumber evidence="3">5.3.1.8</ecNumber>
    </recommendedName>
</protein>
<feature type="domain" description="Phosphomannose isomerase type I catalytic" evidence="9">
    <location>
        <begin position="5"/>
        <end position="151"/>
    </location>
</feature>
<dbReference type="KEGG" id="lxl:KDY119_02906"/>
<dbReference type="PANTHER" id="PTHR10309">
    <property type="entry name" value="MANNOSE-6-PHOSPHATE ISOMERASE"/>
    <property type="match status" value="1"/>
</dbReference>
<dbReference type="Gene3D" id="1.10.441.10">
    <property type="entry name" value="Phosphomannose Isomerase, domain 2"/>
    <property type="match status" value="1"/>
</dbReference>
<dbReference type="PIRSF" id="PIRSF001480">
    <property type="entry name" value="Mannose-6-phosphate_isomerase"/>
    <property type="match status" value="1"/>
</dbReference>
<dbReference type="EMBL" id="CP045529">
    <property type="protein sequence ID" value="QFU99376.1"/>
    <property type="molecule type" value="Genomic_DNA"/>
</dbReference>
<name>A0A5P9QDP7_9MICO</name>
<dbReference type="RefSeq" id="WP_036947242.1">
    <property type="nucleotide sequence ID" value="NZ_BAABIH010000008.1"/>
</dbReference>
<evidence type="ECO:0000313" key="11">
    <source>
        <dbReference type="Proteomes" id="UP000326702"/>
    </source>
</evidence>
<evidence type="ECO:0000256" key="1">
    <source>
        <dbReference type="ARBA" id="ARBA00000757"/>
    </source>
</evidence>
<dbReference type="InterPro" id="IPR014710">
    <property type="entry name" value="RmlC-like_jellyroll"/>
</dbReference>
<keyword evidence="5 8" id="KW-0862">Zinc</keyword>
<dbReference type="InterPro" id="IPR001250">
    <property type="entry name" value="Man6P_Isoase-1"/>
</dbReference>
<dbReference type="GO" id="GO:0005975">
    <property type="term" value="P:carbohydrate metabolic process"/>
    <property type="evidence" value="ECO:0007669"/>
    <property type="project" value="InterPro"/>
</dbReference>
<dbReference type="GO" id="GO:0005829">
    <property type="term" value="C:cytosol"/>
    <property type="evidence" value="ECO:0007669"/>
    <property type="project" value="TreeGrafter"/>
</dbReference>
<dbReference type="PRINTS" id="PR00714">
    <property type="entry name" value="MAN6PISMRASE"/>
</dbReference>
<evidence type="ECO:0000256" key="2">
    <source>
        <dbReference type="ARBA" id="ARBA00010772"/>
    </source>
</evidence>
<feature type="binding site" evidence="8">
    <location>
        <position position="99"/>
    </location>
    <ligand>
        <name>Zn(2+)</name>
        <dbReference type="ChEBI" id="CHEBI:29105"/>
    </ligand>
</feature>
<dbReference type="Proteomes" id="UP000326702">
    <property type="component" value="Chromosome"/>
</dbReference>
<feature type="binding site" evidence="8">
    <location>
        <position position="270"/>
    </location>
    <ligand>
        <name>Zn(2+)</name>
        <dbReference type="ChEBI" id="CHEBI:29105"/>
    </ligand>
</feature>
<feature type="binding site" evidence="8">
    <location>
        <position position="136"/>
    </location>
    <ligand>
        <name>Zn(2+)</name>
        <dbReference type="ChEBI" id="CHEBI:29105"/>
    </ligand>
</feature>
<comment type="similarity">
    <text evidence="2">Belongs to the mannose-6-phosphate isomerase type 1 family.</text>
</comment>
<comment type="catalytic activity">
    <reaction evidence="1">
        <text>D-mannose 6-phosphate = D-fructose 6-phosphate</text>
        <dbReference type="Rhea" id="RHEA:12356"/>
        <dbReference type="ChEBI" id="CHEBI:58735"/>
        <dbReference type="ChEBI" id="CHEBI:61527"/>
        <dbReference type="EC" id="5.3.1.8"/>
    </reaction>
</comment>
<sequence>MHGFYPLQNTVQPYDWGSTHVIQQLLGLDVDGAPAAELWLGAHPVAPSRTLHDGTATSLVDLVRDDPVATLGRRVQDTYGPRLPYLLKVLAAERALSLQVHPRPHLARAGFNRENAAGVPLGAPERSFRDDQHKPEMIVALTPFEGLAGFRRPRQSLGLLDGLDGVLVGRMRDALGHGHGRSADAVRRAFELAVHARASDDVADDLEHTLASVRTRAGDGGTAVRGRADAVALRLGEQYPGDPGVLASYLLNVFALEPGEAVFLAPGQVHAYVRGAGVEIMASSDNVLRAGLTHKRVDVDALLECSDFVPAPPPRPVTSLLARGLTTYRVPIREFGLVVGDVLPVDGELALPGAGPRVVLVLGGVLRLRADAAGETCTLAAGESVFVPDAAGALSVSGEGRVTVAYVP</sequence>
<evidence type="ECO:0000256" key="6">
    <source>
        <dbReference type="ARBA" id="ARBA00023235"/>
    </source>
</evidence>
<accession>A0A5P9QDP7</accession>
<reference evidence="10 11" key="1">
    <citation type="submission" date="2019-10" db="EMBL/GenBank/DDBJ databases">
        <title>Genome sequence of Luteimicrobium xylanilyticum HY-24.</title>
        <authorList>
            <person name="Kim D.Y."/>
            <person name="Park H.-Y."/>
        </authorList>
    </citation>
    <scope>NUCLEOTIDE SEQUENCE [LARGE SCALE GENOMIC DNA]</scope>
    <source>
        <strain evidence="10 11">HY-24</strain>
    </source>
</reference>
<evidence type="ECO:0000259" key="9">
    <source>
        <dbReference type="Pfam" id="PF20511"/>
    </source>
</evidence>
<keyword evidence="4 8" id="KW-0479">Metal-binding</keyword>
<evidence type="ECO:0000256" key="5">
    <source>
        <dbReference type="ARBA" id="ARBA00022833"/>
    </source>
</evidence>
<dbReference type="SUPFAM" id="SSF51182">
    <property type="entry name" value="RmlC-like cupins"/>
    <property type="match status" value="1"/>
</dbReference>
<dbReference type="PANTHER" id="PTHR10309:SF0">
    <property type="entry name" value="MANNOSE-6-PHOSPHATE ISOMERASE"/>
    <property type="match status" value="1"/>
</dbReference>
<dbReference type="GO" id="GO:0004476">
    <property type="term" value="F:mannose-6-phosphate isomerase activity"/>
    <property type="evidence" value="ECO:0007669"/>
    <property type="project" value="UniProtKB-EC"/>
</dbReference>
<organism evidence="10 11">
    <name type="scientific">Luteimicrobium xylanilyticum</name>
    <dbReference type="NCBI Taxonomy" id="1133546"/>
    <lineage>
        <taxon>Bacteria</taxon>
        <taxon>Bacillati</taxon>
        <taxon>Actinomycetota</taxon>
        <taxon>Actinomycetes</taxon>
        <taxon>Micrococcales</taxon>
        <taxon>Luteimicrobium</taxon>
    </lineage>
</organism>
<keyword evidence="6 10" id="KW-0413">Isomerase</keyword>
<dbReference type="AlphaFoldDB" id="A0A5P9QDP7"/>
<evidence type="ECO:0000256" key="7">
    <source>
        <dbReference type="PIRSR" id="PIRSR001480-1"/>
    </source>
</evidence>
<dbReference type="NCBIfam" id="TIGR00218">
    <property type="entry name" value="manA"/>
    <property type="match status" value="1"/>
</dbReference>
<dbReference type="EC" id="5.3.1.8" evidence="3"/>
<comment type="cofactor">
    <cofactor evidence="8">
        <name>Zn(2+)</name>
        <dbReference type="ChEBI" id="CHEBI:29105"/>
    </cofactor>
    <text evidence="8">Binds 1 zinc ion per subunit.</text>
</comment>
<evidence type="ECO:0000313" key="10">
    <source>
        <dbReference type="EMBL" id="QFU99376.1"/>
    </source>
</evidence>
<feature type="binding site" evidence="8">
    <location>
        <position position="101"/>
    </location>
    <ligand>
        <name>Zn(2+)</name>
        <dbReference type="ChEBI" id="CHEBI:29105"/>
    </ligand>
</feature>
<dbReference type="OrthoDB" id="9792649at2"/>
<feature type="active site" evidence="7">
    <location>
        <position position="289"/>
    </location>
</feature>
<evidence type="ECO:0000256" key="8">
    <source>
        <dbReference type="PIRSR" id="PIRSR001480-2"/>
    </source>
</evidence>
<evidence type="ECO:0000256" key="3">
    <source>
        <dbReference type="ARBA" id="ARBA00011956"/>
    </source>
</evidence>
<dbReference type="GO" id="GO:0008270">
    <property type="term" value="F:zinc ion binding"/>
    <property type="evidence" value="ECO:0007669"/>
    <property type="project" value="InterPro"/>
</dbReference>
<keyword evidence="11" id="KW-1185">Reference proteome</keyword>
<dbReference type="InterPro" id="IPR046457">
    <property type="entry name" value="PMI_typeI_cat"/>
</dbReference>